<feature type="region of interest" description="Disordered" evidence="1">
    <location>
        <begin position="1"/>
        <end position="95"/>
    </location>
</feature>
<dbReference type="Proteomes" id="UP000054350">
    <property type="component" value="Unassembled WGS sequence"/>
</dbReference>
<dbReference type="EMBL" id="GG745330">
    <property type="protein sequence ID" value="KNE56438.1"/>
    <property type="molecule type" value="Genomic_DNA"/>
</dbReference>
<dbReference type="VEuPathDB" id="FungiDB:AMAG_17922"/>
<feature type="compositionally biased region" description="Basic residues" evidence="1">
    <location>
        <begin position="371"/>
        <end position="380"/>
    </location>
</feature>
<name>A0A0L0S1M0_ALLM3</name>
<protein>
    <submittedName>
        <fullName evidence="2">Uncharacterized protein</fullName>
    </submittedName>
</protein>
<feature type="compositionally biased region" description="Low complexity" evidence="1">
    <location>
        <begin position="281"/>
        <end position="300"/>
    </location>
</feature>
<feature type="compositionally biased region" description="Low complexity" evidence="1">
    <location>
        <begin position="109"/>
        <end position="120"/>
    </location>
</feature>
<organism evidence="2 3">
    <name type="scientific">Allomyces macrogynus (strain ATCC 38327)</name>
    <name type="common">Allomyces javanicus var. macrogynus</name>
    <dbReference type="NCBI Taxonomy" id="578462"/>
    <lineage>
        <taxon>Eukaryota</taxon>
        <taxon>Fungi</taxon>
        <taxon>Fungi incertae sedis</taxon>
        <taxon>Blastocladiomycota</taxon>
        <taxon>Blastocladiomycetes</taxon>
        <taxon>Blastocladiales</taxon>
        <taxon>Blastocladiaceae</taxon>
        <taxon>Allomyces</taxon>
    </lineage>
</organism>
<evidence type="ECO:0000313" key="3">
    <source>
        <dbReference type="Proteomes" id="UP000054350"/>
    </source>
</evidence>
<sequence>MSMTMPGNSSRTASRTATPAGGASPMLSRPRGVRDTLSCECRRPRTPSPALLSPPQTPPRRHRSRSPLAPIAPRAPPSPSPSTCSSRSGGDDLQPVGCGSAVCQVVLSASSPPSSSSSASLGNLSCRAAAGPASNGRDSDVKHKLTLRSPQPVRAAARSDAPVSARTSMTRAAAGWGLGVPPRGDAGGTLPSLPFRNTTVTVAAAAEGGATATGADDDPKWRAMLPAPLFKDRNSSATSIPAIPPPLPPVVRRRPGTVGVRPRPLSYPAAAPSRSSHGTNPAAAASLTPSSSSSSSLLLLSPPPFLPAGASSRPSSRPPPSPSRHPPSPAMTRGPTRHSPAPPTAPLSPRPQPALKARNGRCRHGRDLRARARRPRARLR</sequence>
<reference evidence="3" key="2">
    <citation type="submission" date="2009-11" db="EMBL/GenBank/DDBJ databases">
        <title>The Genome Sequence of Allomyces macrogynus strain ATCC 38327.</title>
        <authorList>
            <consortium name="The Broad Institute Genome Sequencing Platform"/>
            <person name="Russ C."/>
            <person name="Cuomo C."/>
            <person name="Shea T."/>
            <person name="Young S.K."/>
            <person name="Zeng Q."/>
            <person name="Koehrsen M."/>
            <person name="Haas B."/>
            <person name="Borodovsky M."/>
            <person name="Guigo R."/>
            <person name="Alvarado L."/>
            <person name="Berlin A."/>
            <person name="Borenstein D."/>
            <person name="Chen Z."/>
            <person name="Engels R."/>
            <person name="Freedman E."/>
            <person name="Gellesch M."/>
            <person name="Goldberg J."/>
            <person name="Griggs A."/>
            <person name="Gujja S."/>
            <person name="Heiman D."/>
            <person name="Hepburn T."/>
            <person name="Howarth C."/>
            <person name="Jen D."/>
            <person name="Larson L."/>
            <person name="Lewis B."/>
            <person name="Mehta T."/>
            <person name="Park D."/>
            <person name="Pearson M."/>
            <person name="Roberts A."/>
            <person name="Saif S."/>
            <person name="Shenoy N."/>
            <person name="Sisk P."/>
            <person name="Stolte C."/>
            <person name="Sykes S."/>
            <person name="Walk T."/>
            <person name="White J."/>
            <person name="Yandava C."/>
            <person name="Burger G."/>
            <person name="Gray M.W."/>
            <person name="Holland P.W.H."/>
            <person name="King N."/>
            <person name="Lang F.B.F."/>
            <person name="Roger A.J."/>
            <person name="Ruiz-Trillo I."/>
            <person name="Lander E."/>
            <person name="Nusbaum C."/>
        </authorList>
    </citation>
    <scope>NUCLEOTIDE SEQUENCE [LARGE SCALE GENOMIC DNA]</scope>
    <source>
        <strain evidence="3">ATCC 38327</strain>
    </source>
</reference>
<feature type="region of interest" description="Disordered" evidence="1">
    <location>
        <begin position="230"/>
        <end position="380"/>
    </location>
</feature>
<proteinExistence type="predicted"/>
<feature type="region of interest" description="Disordered" evidence="1">
    <location>
        <begin position="109"/>
        <end position="168"/>
    </location>
</feature>
<accession>A0A0L0S1M0</accession>
<feature type="compositionally biased region" description="Pro residues" evidence="1">
    <location>
        <begin position="340"/>
        <end position="352"/>
    </location>
</feature>
<feature type="compositionally biased region" description="Polar residues" evidence="1">
    <location>
        <begin position="1"/>
        <end position="17"/>
    </location>
</feature>
<keyword evidence="3" id="KW-1185">Reference proteome</keyword>
<gene>
    <name evidence="2" type="ORF">AMAG_17922</name>
</gene>
<evidence type="ECO:0000313" key="2">
    <source>
        <dbReference type="EMBL" id="KNE56438.1"/>
    </source>
</evidence>
<dbReference type="AlphaFoldDB" id="A0A0L0S1M0"/>
<feature type="compositionally biased region" description="Pro residues" evidence="1">
    <location>
        <begin position="316"/>
        <end position="329"/>
    </location>
</feature>
<evidence type="ECO:0000256" key="1">
    <source>
        <dbReference type="SAM" id="MobiDB-lite"/>
    </source>
</evidence>
<reference evidence="2 3" key="1">
    <citation type="submission" date="2009-11" db="EMBL/GenBank/DDBJ databases">
        <title>Annotation of Allomyces macrogynus ATCC 38327.</title>
        <authorList>
            <consortium name="The Broad Institute Genome Sequencing Platform"/>
            <person name="Russ C."/>
            <person name="Cuomo C."/>
            <person name="Burger G."/>
            <person name="Gray M.W."/>
            <person name="Holland P.W.H."/>
            <person name="King N."/>
            <person name="Lang F.B.F."/>
            <person name="Roger A.J."/>
            <person name="Ruiz-Trillo I."/>
            <person name="Young S.K."/>
            <person name="Zeng Q."/>
            <person name="Gargeya S."/>
            <person name="Fitzgerald M."/>
            <person name="Haas B."/>
            <person name="Abouelleil A."/>
            <person name="Alvarado L."/>
            <person name="Arachchi H.M."/>
            <person name="Berlin A."/>
            <person name="Chapman S.B."/>
            <person name="Gearin G."/>
            <person name="Goldberg J."/>
            <person name="Griggs A."/>
            <person name="Gujja S."/>
            <person name="Hansen M."/>
            <person name="Heiman D."/>
            <person name="Howarth C."/>
            <person name="Larimer J."/>
            <person name="Lui A."/>
            <person name="MacDonald P.J.P."/>
            <person name="McCowen C."/>
            <person name="Montmayeur A."/>
            <person name="Murphy C."/>
            <person name="Neiman D."/>
            <person name="Pearson M."/>
            <person name="Priest M."/>
            <person name="Roberts A."/>
            <person name="Saif S."/>
            <person name="Shea T."/>
            <person name="Sisk P."/>
            <person name="Stolte C."/>
            <person name="Sykes S."/>
            <person name="Wortman J."/>
            <person name="Nusbaum C."/>
            <person name="Birren B."/>
        </authorList>
    </citation>
    <scope>NUCLEOTIDE SEQUENCE [LARGE SCALE GENOMIC DNA]</scope>
    <source>
        <strain evidence="2 3">ATCC 38327</strain>
    </source>
</reference>